<dbReference type="GeneID" id="54293647"/>
<keyword evidence="5" id="KW-1185">Reference proteome</keyword>
<keyword evidence="2 3" id="KW-0040">ANK repeat</keyword>
<dbReference type="Pfam" id="PF12796">
    <property type="entry name" value="Ank_2"/>
    <property type="match status" value="1"/>
</dbReference>
<dbReference type="PROSITE" id="PS50088">
    <property type="entry name" value="ANK_REPEAT"/>
    <property type="match status" value="2"/>
</dbReference>
<dbReference type="PROSITE" id="PS50297">
    <property type="entry name" value="ANK_REP_REGION"/>
    <property type="match status" value="2"/>
</dbReference>
<dbReference type="SMART" id="SM00248">
    <property type="entry name" value="ANK"/>
    <property type="match status" value="3"/>
</dbReference>
<feature type="repeat" description="ANK" evidence="3">
    <location>
        <begin position="67"/>
        <end position="100"/>
    </location>
</feature>
<dbReference type="Gene3D" id="1.25.40.20">
    <property type="entry name" value="Ankyrin repeat-containing domain"/>
    <property type="match status" value="1"/>
</dbReference>
<evidence type="ECO:0000256" key="2">
    <source>
        <dbReference type="ARBA" id="ARBA00023043"/>
    </source>
</evidence>
<gene>
    <name evidence="4" type="ORF">K452DRAFT_209900</name>
</gene>
<dbReference type="PANTHER" id="PTHR24201">
    <property type="entry name" value="ANK_REP_REGION DOMAIN-CONTAINING PROTEIN"/>
    <property type="match status" value="1"/>
</dbReference>
<dbReference type="InterPro" id="IPR050776">
    <property type="entry name" value="Ank_Repeat/CDKN_Inhibitor"/>
</dbReference>
<evidence type="ECO:0000256" key="3">
    <source>
        <dbReference type="PROSITE-ProRule" id="PRU00023"/>
    </source>
</evidence>
<dbReference type="RefSeq" id="XP_033402659.1">
    <property type="nucleotide sequence ID" value="XM_033536151.1"/>
</dbReference>
<dbReference type="AlphaFoldDB" id="A0A6A6BW71"/>
<dbReference type="Proteomes" id="UP000799438">
    <property type="component" value="Unassembled WGS sequence"/>
</dbReference>
<dbReference type="Pfam" id="PF00023">
    <property type="entry name" value="Ank"/>
    <property type="match status" value="1"/>
</dbReference>
<accession>A0A6A6BW71</accession>
<dbReference type="InterPro" id="IPR036770">
    <property type="entry name" value="Ankyrin_rpt-contain_sf"/>
</dbReference>
<name>A0A6A6BW71_9PEZI</name>
<protein>
    <submittedName>
        <fullName evidence="4">Uncharacterized protein</fullName>
    </submittedName>
</protein>
<sequence>GQSALQVACCGGLVDVAKALIEHGADLCQADDQGWFPAITASSYGRMDTVVLLIRAGVDVNATYGEDGSTALHKAVEHFHGLSTVKILLEHGADASKQDNEGKTPLDI</sequence>
<reference evidence="4" key="1">
    <citation type="journal article" date="2020" name="Stud. Mycol.">
        <title>101 Dothideomycetes genomes: a test case for predicting lifestyles and emergence of pathogens.</title>
        <authorList>
            <person name="Haridas S."/>
            <person name="Albert R."/>
            <person name="Binder M."/>
            <person name="Bloem J."/>
            <person name="Labutti K."/>
            <person name="Salamov A."/>
            <person name="Andreopoulos B."/>
            <person name="Baker S."/>
            <person name="Barry K."/>
            <person name="Bills G."/>
            <person name="Bluhm B."/>
            <person name="Cannon C."/>
            <person name="Castanera R."/>
            <person name="Culley D."/>
            <person name="Daum C."/>
            <person name="Ezra D."/>
            <person name="Gonzalez J."/>
            <person name="Henrissat B."/>
            <person name="Kuo A."/>
            <person name="Liang C."/>
            <person name="Lipzen A."/>
            <person name="Lutzoni F."/>
            <person name="Magnuson J."/>
            <person name="Mondo S."/>
            <person name="Nolan M."/>
            <person name="Ohm R."/>
            <person name="Pangilinan J."/>
            <person name="Park H.-J."/>
            <person name="Ramirez L."/>
            <person name="Alfaro M."/>
            <person name="Sun H."/>
            <person name="Tritt A."/>
            <person name="Yoshinaga Y."/>
            <person name="Zwiers L.-H."/>
            <person name="Turgeon B."/>
            <person name="Goodwin S."/>
            <person name="Spatafora J."/>
            <person name="Crous P."/>
            <person name="Grigoriev I."/>
        </authorList>
    </citation>
    <scope>NUCLEOTIDE SEQUENCE</scope>
    <source>
        <strain evidence="4">CBS 121167</strain>
    </source>
</reference>
<feature type="non-terminal residue" evidence="4">
    <location>
        <position position="108"/>
    </location>
</feature>
<keyword evidence="1" id="KW-0677">Repeat</keyword>
<dbReference type="PANTHER" id="PTHR24201:SF15">
    <property type="entry name" value="ANKYRIN REPEAT DOMAIN-CONTAINING PROTEIN 66"/>
    <property type="match status" value="1"/>
</dbReference>
<dbReference type="SUPFAM" id="SSF48403">
    <property type="entry name" value="Ankyrin repeat"/>
    <property type="match status" value="1"/>
</dbReference>
<dbReference type="EMBL" id="ML995475">
    <property type="protein sequence ID" value="KAF2146951.1"/>
    <property type="molecule type" value="Genomic_DNA"/>
</dbReference>
<organism evidence="4 5">
    <name type="scientific">Aplosporella prunicola CBS 121167</name>
    <dbReference type="NCBI Taxonomy" id="1176127"/>
    <lineage>
        <taxon>Eukaryota</taxon>
        <taxon>Fungi</taxon>
        <taxon>Dikarya</taxon>
        <taxon>Ascomycota</taxon>
        <taxon>Pezizomycotina</taxon>
        <taxon>Dothideomycetes</taxon>
        <taxon>Dothideomycetes incertae sedis</taxon>
        <taxon>Botryosphaeriales</taxon>
        <taxon>Aplosporellaceae</taxon>
        <taxon>Aplosporella</taxon>
    </lineage>
</organism>
<proteinExistence type="predicted"/>
<evidence type="ECO:0000256" key="1">
    <source>
        <dbReference type="ARBA" id="ARBA00022737"/>
    </source>
</evidence>
<feature type="repeat" description="ANK" evidence="3">
    <location>
        <begin position="1"/>
        <end position="32"/>
    </location>
</feature>
<dbReference type="InterPro" id="IPR002110">
    <property type="entry name" value="Ankyrin_rpt"/>
</dbReference>
<evidence type="ECO:0000313" key="5">
    <source>
        <dbReference type="Proteomes" id="UP000799438"/>
    </source>
</evidence>
<dbReference type="OrthoDB" id="5369447at2759"/>
<feature type="non-terminal residue" evidence="4">
    <location>
        <position position="1"/>
    </location>
</feature>
<evidence type="ECO:0000313" key="4">
    <source>
        <dbReference type="EMBL" id="KAF2146951.1"/>
    </source>
</evidence>